<name>A0A1Z3HMM7_9CYAN</name>
<dbReference type="EMBL" id="CP021983">
    <property type="protein sequence ID" value="ASC71506.1"/>
    <property type="molecule type" value="Genomic_DNA"/>
</dbReference>
<accession>A0A1Z3HMM7</accession>
<proteinExistence type="predicted"/>
<dbReference type="Proteomes" id="UP000191901">
    <property type="component" value="Chromosome"/>
</dbReference>
<gene>
    <name evidence="1" type="ORF">XM38_024580</name>
</gene>
<dbReference type="KEGG" id="hhg:XM38_024580"/>
<organism evidence="1 2">
    <name type="scientific">Halomicronema hongdechloris C2206</name>
    <dbReference type="NCBI Taxonomy" id="1641165"/>
    <lineage>
        <taxon>Bacteria</taxon>
        <taxon>Bacillati</taxon>
        <taxon>Cyanobacteriota</taxon>
        <taxon>Cyanophyceae</taxon>
        <taxon>Nodosilineales</taxon>
        <taxon>Nodosilineaceae</taxon>
        <taxon>Halomicronema</taxon>
    </lineage>
</organism>
<keyword evidence="2" id="KW-1185">Reference proteome</keyword>
<protein>
    <submittedName>
        <fullName evidence="1">Uncharacterized protein</fullName>
    </submittedName>
</protein>
<evidence type="ECO:0000313" key="1">
    <source>
        <dbReference type="EMBL" id="ASC71506.1"/>
    </source>
</evidence>
<sequence>MKLYELKPKVFDAWEFLASYRGCVVLPENFKKEVRKEFGDLRYKETWIRALARYESLNAFHDCLDAHYLVLHTLNFTEDRWDYEFRHRIFDEFLMIPGALDLIRLGLEQLLSDSFTPSDRRDADGFYQLVAEQRGRDRLPTELAGRLTEALPA</sequence>
<reference evidence="1 2" key="1">
    <citation type="journal article" date="2016" name="Biochim. Biophys. Acta">
        <title>Characterization of red-shifted phycobilisomes isolated from the chlorophyll f-containing cyanobacterium Halomicronema hongdechloris.</title>
        <authorList>
            <person name="Li Y."/>
            <person name="Lin Y."/>
            <person name="Garvey C.J."/>
            <person name="Birch D."/>
            <person name="Corkery R.W."/>
            <person name="Loughlin P.C."/>
            <person name="Scheer H."/>
            <person name="Willows R.D."/>
            <person name="Chen M."/>
        </authorList>
    </citation>
    <scope>NUCLEOTIDE SEQUENCE [LARGE SCALE GENOMIC DNA]</scope>
    <source>
        <strain evidence="1 2">C2206</strain>
    </source>
</reference>
<dbReference type="AlphaFoldDB" id="A0A1Z3HMM7"/>
<evidence type="ECO:0000313" key="2">
    <source>
        <dbReference type="Proteomes" id="UP000191901"/>
    </source>
</evidence>
<dbReference type="RefSeq" id="WP_080806789.1">
    <property type="nucleotide sequence ID" value="NZ_CP021983.2"/>
</dbReference>
<dbReference type="STRING" id="1641165.XM38_06210"/>
<dbReference type="OrthoDB" id="531847at2"/>